<evidence type="ECO:0000313" key="2">
    <source>
        <dbReference type="Proteomes" id="UP000009168"/>
    </source>
</evidence>
<dbReference type="Proteomes" id="UP000009168">
    <property type="component" value="Unassembled WGS sequence"/>
</dbReference>
<accession>W7X081</accession>
<dbReference type="InParanoid" id="W7X081"/>
<reference evidence="2" key="1">
    <citation type="journal article" date="2006" name="PLoS Biol.">
        <title>Macronuclear genome sequence of the ciliate Tetrahymena thermophila, a model eukaryote.</title>
        <authorList>
            <person name="Eisen J.A."/>
            <person name="Coyne R.S."/>
            <person name="Wu M."/>
            <person name="Wu D."/>
            <person name="Thiagarajan M."/>
            <person name="Wortman J.R."/>
            <person name="Badger J.H."/>
            <person name="Ren Q."/>
            <person name="Amedeo P."/>
            <person name="Jones K.M."/>
            <person name="Tallon L.J."/>
            <person name="Delcher A.L."/>
            <person name="Salzberg S.L."/>
            <person name="Silva J.C."/>
            <person name="Haas B.J."/>
            <person name="Majoros W.H."/>
            <person name="Farzad M."/>
            <person name="Carlton J.M."/>
            <person name="Smith R.K. Jr."/>
            <person name="Garg J."/>
            <person name="Pearlman R.E."/>
            <person name="Karrer K.M."/>
            <person name="Sun L."/>
            <person name="Manning G."/>
            <person name="Elde N.C."/>
            <person name="Turkewitz A.P."/>
            <person name="Asai D.J."/>
            <person name="Wilkes D.E."/>
            <person name="Wang Y."/>
            <person name="Cai H."/>
            <person name="Collins K."/>
            <person name="Stewart B.A."/>
            <person name="Lee S.R."/>
            <person name="Wilamowska K."/>
            <person name="Weinberg Z."/>
            <person name="Ruzzo W.L."/>
            <person name="Wloga D."/>
            <person name="Gaertig J."/>
            <person name="Frankel J."/>
            <person name="Tsao C.-C."/>
            <person name="Gorovsky M.A."/>
            <person name="Keeling P.J."/>
            <person name="Waller R.F."/>
            <person name="Patron N.J."/>
            <person name="Cherry J.M."/>
            <person name="Stover N.A."/>
            <person name="Krieger C.J."/>
            <person name="del Toro C."/>
            <person name="Ryder H.F."/>
            <person name="Williamson S.C."/>
            <person name="Barbeau R.A."/>
            <person name="Hamilton E.P."/>
            <person name="Orias E."/>
        </authorList>
    </citation>
    <scope>NUCLEOTIDE SEQUENCE [LARGE SCALE GENOMIC DNA]</scope>
    <source>
        <strain evidence="2">SB210</strain>
    </source>
</reference>
<dbReference type="EMBL" id="GG662527">
    <property type="protein sequence ID" value="EWS72510.1"/>
    <property type="molecule type" value="Genomic_DNA"/>
</dbReference>
<name>W7X081_TETTS</name>
<dbReference type="GeneID" id="24439672"/>
<protein>
    <submittedName>
        <fullName evidence="1">Uncharacterized protein</fullName>
    </submittedName>
</protein>
<evidence type="ECO:0000313" key="1">
    <source>
        <dbReference type="EMBL" id="EWS72510.1"/>
    </source>
</evidence>
<dbReference type="KEGG" id="tet:TTHERM_000578571"/>
<proteinExistence type="predicted"/>
<sequence>MGQLYYKSDWSLILTQDNYYQINMLYYSNLTYFEIDTSQTAQIQIYKVKYNNDPSLNQILCLNLTSQQITFYQIYPYQKILAYSSSNIDQSTNLIPLNTFYNWIQYTINELNHLYLDPNEHTMSLLKSIQISDMIYSVFLIDINSIIIVSGTSQQNNLNLNLYSINASNNQIFYSEKHLINQPSSINQVYSFGDLIIICTTKSVGLYQISSKLSQLSLVEQFQQMNPSLCSSSNFDLDEIFPEIHIIQTIQQSLFLNIINTTTKQKIVQFIPQFQSPSQVMSYLQISQGEILFAELPEIQQICDLKCNGQLHFYDIFSKKIINSIKIWDLQNYDYNQYQNFGNNLLIRFSRNIFANKQYLVY</sequence>
<dbReference type="RefSeq" id="XP_012654946.1">
    <property type="nucleotide sequence ID" value="XM_012799492.1"/>
</dbReference>
<dbReference type="AlphaFoldDB" id="W7X081"/>
<gene>
    <name evidence="1" type="ORF">TTHERM_000578571</name>
</gene>
<keyword evidence="2" id="KW-1185">Reference proteome</keyword>
<organism evidence="1 2">
    <name type="scientific">Tetrahymena thermophila (strain SB210)</name>
    <dbReference type="NCBI Taxonomy" id="312017"/>
    <lineage>
        <taxon>Eukaryota</taxon>
        <taxon>Sar</taxon>
        <taxon>Alveolata</taxon>
        <taxon>Ciliophora</taxon>
        <taxon>Intramacronucleata</taxon>
        <taxon>Oligohymenophorea</taxon>
        <taxon>Hymenostomatida</taxon>
        <taxon>Tetrahymenina</taxon>
        <taxon>Tetrahymenidae</taxon>
        <taxon>Tetrahymena</taxon>
    </lineage>
</organism>